<dbReference type="GO" id="GO:0006508">
    <property type="term" value="P:proteolysis"/>
    <property type="evidence" value="ECO:0007669"/>
    <property type="project" value="UniProtKB-KW"/>
</dbReference>
<dbReference type="AlphaFoldDB" id="A0A926EME4"/>
<accession>A0A926EME4</accession>
<dbReference type="Proteomes" id="UP000655830">
    <property type="component" value="Unassembled WGS sequence"/>
</dbReference>
<dbReference type="GO" id="GO:0008233">
    <property type="term" value="F:peptidase activity"/>
    <property type="evidence" value="ECO:0007669"/>
    <property type="project" value="UniProtKB-KW"/>
</dbReference>
<evidence type="ECO:0000256" key="2">
    <source>
        <dbReference type="ARBA" id="ARBA00022670"/>
    </source>
</evidence>
<evidence type="ECO:0000256" key="1">
    <source>
        <dbReference type="ARBA" id="ARBA00022612"/>
    </source>
</evidence>
<evidence type="ECO:0000313" key="5">
    <source>
        <dbReference type="EMBL" id="MBC8581130.1"/>
    </source>
</evidence>
<gene>
    <name evidence="5" type="ORF">H8718_16555</name>
</gene>
<comment type="caution">
    <text evidence="5">The sequence shown here is derived from an EMBL/GenBank/DDBJ whole genome shotgun (WGS) entry which is preliminary data.</text>
</comment>
<evidence type="ECO:0000256" key="3">
    <source>
        <dbReference type="ARBA" id="ARBA00022801"/>
    </source>
</evidence>
<organism evidence="5 6">
    <name type="scientific">Zhenhengia yiwuensis</name>
    <dbReference type="NCBI Taxonomy" id="2763666"/>
    <lineage>
        <taxon>Bacteria</taxon>
        <taxon>Bacillati</taxon>
        <taxon>Bacillota</taxon>
        <taxon>Clostridia</taxon>
        <taxon>Lachnospirales</taxon>
        <taxon>Lachnospiraceae</taxon>
        <taxon>Zhenhengia</taxon>
    </lineage>
</organism>
<keyword evidence="2 5" id="KW-0645">Protease</keyword>
<keyword evidence="3" id="KW-0378">Hydrolase</keyword>
<dbReference type="RefSeq" id="WP_249333905.1">
    <property type="nucleotide sequence ID" value="NZ_JACRSY010000037.1"/>
</dbReference>
<proteinExistence type="predicted"/>
<evidence type="ECO:0000259" key="4">
    <source>
        <dbReference type="Pfam" id="PF04586"/>
    </source>
</evidence>
<dbReference type="InterPro" id="IPR054613">
    <property type="entry name" value="Peptidase_S78_dom"/>
</dbReference>
<feature type="domain" description="Prohead serine protease" evidence="4">
    <location>
        <begin position="67"/>
        <end position="171"/>
    </location>
</feature>
<keyword evidence="1" id="KW-1188">Viral release from host cell</keyword>
<dbReference type="EMBL" id="JACRSY010000037">
    <property type="protein sequence ID" value="MBC8581130.1"/>
    <property type="molecule type" value="Genomic_DNA"/>
</dbReference>
<name>A0A926EME4_9FIRM</name>
<evidence type="ECO:0000313" key="6">
    <source>
        <dbReference type="Proteomes" id="UP000655830"/>
    </source>
</evidence>
<keyword evidence="6" id="KW-1185">Reference proteome</keyword>
<sequence length="202" mass="23101">MEKKRPNSGETQQRSIPLAIRQVNEEERRISVSFSSETPVNRWYGQEILCHDEECVDFMRLNEMSVSLFNHDRDKVIGRIENAICNATEKRTYCDIVFDDDEESEKIYKKVRSGTLKGVSVGYTVSCWEEVRAGATSSNGRFIGPCEVATKWQPYEVSIVSIPADPSVGVGRELDETMQQKQVENIVLSNLERQVQINKNYL</sequence>
<reference evidence="5" key="1">
    <citation type="submission" date="2020-08" db="EMBL/GenBank/DDBJ databases">
        <title>Genome public.</title>
        <authorList>
            <person name="Liu C."/>
            <person name="Sun Q."/>
        </authorList>
    </citation>
    <scope>NUCLEOTIDE SEQUENCE</scope>
    <source>
        <strain evidence="5">NSJ-12</strain>
    </source>
</reference>
<protein>
    <submittedName>
        <fullName evidence="5">HK97 family phage prohead protease</fullName>
    </submittedName>
</protein>
<dbReference type="Pfam" id="PF04586">
    <property type="entry name" value="Peptidase_S78"/>
    <property type="match status" value="1"/>
</dbReference>